<name>A0A839HE94_9GAMM</name>
<reference evidence="8 9" key="1">
    <citation type="journal article" date="2020" name="Arch. Microbiol.">
        <title>The genome sequence of the giant phototrophic gammaproteobacterium Thiospirillum jenense gives insight into its physiological properties and phylogenetic relationships.</title>
        <authorList>
            <person name="Imhoff J.F."/>
            <person name="Meyer T.E."/>
            <person name="Kyndt J.A."/>
        </authorList>
    </citation>
    <scope>NUCLEOTIDE SEQUENCE [LARGE SCALE GENOMIC DNA]</scope>
    <source>
        <strain evidence="8 9">DSM 216</strain>
    </source>
</reference>
<organism evidence="8 9">
    <name type="scientific">Thiospirillum jenense</name>
    <dbReference type="NCBI Taxonomy" id="1653858"/>
    <lineage>
        <taxon>Bacteria</taxon>
        <taxon>Pseudomonadati</taxon>
        <taxon>Pseudomonadota</taxon>
        <taxon>Gammaproteobacteria</taxon>
        <taxon>Chromatiales</taxon>
        <taxon>Chromatiaceae</taxon>
        <taxon>Thiospirillum</taxon>
    </lineage>
</organism>
<dbReference type="AlphaFoldDB" id="A0A839HE94"/>
<gene>
    <name evidence="8" type="ORF">HUK38_05590</name>
</gene>
<comment type="subcellular location">
    <subcellularLocation>
        <location evidence="1">Cell membrane</location>
        <topology evidence="1">Multi-pass membrane protein</topology>
    </subcellularLocation>
</comment>
<keyword evidence="2" id="KW-1003">Cell membrane</keyword>
<dbReference type="InterPro" id="IPR010432">
    <property type="entry name" value="RDD"/>
</dbReference>
<dbReference type="GO" id="GO:0005886">
    <property type="term" value="C:plasma membrane"/>
    <property type="evidence" value="ECO:0007669"/>
    <property type="project" value="UniProtKB-SubCell"/>
</dbReference>
<comment type="caution">
    <text evidence="8">The sequence shown here is derived from an EMBL/GenBank/DDBJ whole genome shotgun (WGS) entry which is preliminary data.</text>
</comment>
<dbReference type="EMBL" id="JABVCQ010000009">
    <property type="protein sequence ID" value="MBB1125706.1"/>
    <property type="molecule type" value="Genomic_DNA"/>
</dbReference>
<dbReference type="InterPro" id="IPR051791">
    <property type="entry name" value="Pra-immunoreactive"/>
</dbReference>
<feature type="transmembrane region" description="Helical" evidence="6">
    <location>
        <begin position="95"/>
        <end position="121"/>
    </location>
</feature>
<sequence>MSQITTDSIPSGLRRLFCAGYDVLLLASLLFIATAIILIPYQSLTGNNLTSGVGRLTLQIYLLLIIVGYYLYFWSHGRQTLGMRAWRIQFVNQHGYHLTWSLAAWRLLWSLITLAPIALLWSSISRSQYAWHDQLSRTYPILVAK</sequence>
<protein>
    <submittedName>
        <fullName evidence="8">RDD family protein</fullName>
    </submittedName>
</protein>
<keyword evidence="4 6" id="KW-1133">Transmembrane helix</keyword>
<evidence type="ECO:0000256" key="2">
    <source>
        <dbReference type="ARBA" id="ARBA00022475"/>
    </source>
</evidence>
<accession>A0A839HE94</accession>
<keyword evidence="9" id="KW-1185">Reference proteome</keyword>
<evidence type="ECO:0000256" key="5">
    <source>
        <dbReference type="ARBA" id="ARBA00023136"/>
    </source>
</evidence>
<evidence type="ECO:0000313" key="9">
    <source>
        <dbReference type="Proteomes" id="UP000548632"/>
    </source>
</evidence>
<dbReference type="PANTHER" id="PTHR36115">
    <property type="entry name" value="PROLINE-RICH ANTIGEN HOMOLOG-RELATED"/>
    <property type="match status" value="1"/>
</dbReference>
<keyword evidence="3 6" id="KW-0812">Transmembrane</keyword>
<dbReference type="PANTHER" id="PTHR36115:SF10">
    <property type="entry name" value="RDD DOMAIN-CONTAINING PROTEIN"/>
    <property type="match status" value="1"/>
</dbReference>
<feature type="transmembrane region" description="Helical" evidence="6">
    <location>
        <begin position="53"/>
        <end position="74"/>
    </location>
</feature>
<dbReference type="Pfam" id="PF06271">
    <property type="entry name" value="RDD"/>
    <property type="match status" value="1"/>
</dbReference>
<dbReference type="RefSeq" id="WP_182583312.1">
    <property type="nucleotide sequence ID" value="NZ_JABVCQ010000009.1"/>
</dbReference>
<evidence type="ECO:0000256" key="4">
    <source>
        <dbReference type="ARBA" id="ARBA00022989"/>
    </source>
</evidence>
<dbReference type="Proteomes" id="UP000548632">
    <property type="component" value="Unassembled WGS sequence"/>
</dbReference>
<evidence type="ECO:0000259" key="7">
    <source>
        <dbReference type="Pfam" id="PF06271"/>
    </source>
</evidence>
<evidence type="ECO:0000256" key="3">
    <source>
        <dbReference type="ARBA" id="ARBA00022692"/>
    </source>
</evidence>
<proteinExistence type="predicted"/>
<keyword evidence="5 6" id="KW-0472">Membrane</keyword>
<evidence type="ECO:0000256" key="6">
    <source>
        <dbReference type="SAM" id="Phobius"/>
    </source>
</evidence>
<feature type="transmembrane region" description="Helical" evidence="6">
    <location>
        <begin position="21"/>
        <end position="41"/>
    </location>
</feature>
<evidence type="ECO:0000313" key="8">
    <source>
        <dbReference type="EMBL" id="MBB1125706.1"/>
    </source>
</evidence>
<evidence type="ECO:0000256" key="1">
    <source>
        <dbReference type="ARBA" id="ARBA00004651"/>
    </source>
</evidence>
<feature type="domain" description="RDD" evidence="7">
    <location>
        <begin position="11"/>
        <end position="136"/>
    </location>
</feature>